<comment type="caution">
    <text evidence="2">The sequence shown here is derived from an EMBL/GenBank/DDBJ whole genome shotgun (WGS) entry which is preliminary data.</text>
</comment>
<accession>A0AA40BP81</accession>
<reference evidence="2" key="1">
    <citation type="submission" date="2023-06" db="EMBL/GenBank/DDBJ databases">
        <title>Genome-scale phylogeny and comparative genomics of the fungal order Sordariales.</title>
        <authorList>
            <consortium name="Lawrence Berkeley National Laboratory"/>
            <person name="Hensen N."/>
            <person name="Bonometti L."/>
            <person name="Westerberg I."/>
            <person name="Brannstrom I.O."/>
            <person name="Guillou S."/>
            <person name="Cros-Aarteil S."/>
            <person name="Calhoun S."/>
            <person name="Haridas S."/>
            <person name="Kuo A."/>
            <person name="Mondo S."/>
            <person name="Pangilinan J."/>
            <person name="Riley R."/>
            <person name="LaButti K."/>
            <person name="Andreopoulos B."/>
            <person name="Lipzen A."/>
            <person name="Chen C."/>
            <person name="Yanf M."/>
            <person name="Daum C."/>
            <person name="Ng V."/>
            <person name="Clum A."/>
            <person name="Steindorff A."/>
            <person name="Ohm R."/>
            <person name="Martin F."/>
            <person name="Silar P."/>
            <person name="Natvig D."/>
            <person name="Lalanne C."/>
            <person name="Gautier V."/>
            <person name="Ament-velasquez S.L."/>
            <person name="Kruys A."/>
            <person name="Hutchinson M.I."/>
            <person name="Powell A.J."/>
            <person name="Barry K."/>
            <person name="Miller A.N."/>
            <person name="Grigoriev I.V."/>
            <person name="Debuchy R."/>
            <person name="Gladieux P."/>
            <person name="Thoren M.H."/>
            <person name="Johannesson H."/>
        </authorList>
    </citation>
    <scope>NUCLEOTIDE SEQUENCE</scope>
    <source>
        <strain evidence="2">SMH3187-1</strain>
    </source>
</reference>
<evidence type="ECO:0000313" key="3">
    <source>
        <dbReference type="Proteomes" id="UP001172155"/>
    </source>
</evidence>
<dbReference type="AlphaFoldDB" id="A0AA40BP81"/>
<name>A0AA40BP81_9PEZI</name>
<protein>
    <submittedName>
        <fullName evidence="2">Uncharacterized protein</fullName>
    </submittedName>
</protein>
<dbReference type="Proteomes" id="UP001172155">
    <property type="component" value="Unassembled WGS sequence"/>
</dbReference>
<feature type="region of interest" description="Disordered" evidence="1">
    <location>
        <begin position="152"/>
        <end position="203"/>
    </location>
</feature>
<sequence>MCSSVGVLRIKSELCRTERLHLEIGIYFFSSPHLGVMPTFRRLLEATVTSLGSRQSRGSLAVADSNCRVWRSSRLSAVQNVPFSVQSTGRACGVRVQTGTRRYSPIRRPRPRHRFLGRRAVARKSASPVRPAARGRQLLVEHPSAWLTRHQATISSQPTRRHHHVCNRGERGQRLPSGYRPAKPGSHGPRAVDAPRGCMSAMS</sequence>
<organism evidence="2 3">
    <name type="scientific">Schizothecium vesticola</name>
    <dbReference type="NCBI Taxonomy" id="314040"/>
    <lineage>
        <taxon>Eukaryota</taxon>
        <taxon>Fungi</taxon>
        <taxon>Dikarya</taxon>
        <taxon>Ascomycota</taxon>
        <taxon>Pezizomycotina</taxon>
        <taxon>Sordariomycetes</taxon>
        <taxon>Sordariomycetidae</taxon>
        <taxon>Sordariales</taxon>
        <taxon>Schizotheciaceae</taxon>
        <taxon>Schizothecium</taxon>
    </lineage>
</organism>
<proteinExistence type="predicted"/>
<gene>
    <name evidence="2" type="ORF">B0T18DRAFT_235800</name>
</gene>
<evidence type="ECO:0000256" key="1">
    <source>
        <dbReference type="SAM" id="MobiDB-lite"/>
    </source>
</evidence>
<keyword evidence="3" id="KW-1185">Reference proteome</keyword>
<evidence type="ECO:0000313" key="2">
    <source>
        <dbReference type="EMBL" id="KAK0737860.1"/>
    </source>
</evidence>
<dbReference type="EMBL" id="JAUKUD010000007">
    <property type="protein sequence ID" value="KAK0737860.1"/>
    <property type="molecule type" value="Genomic_DNA"/>
</dbReference>